<protein>
    <submittedName>
        <fullName evidence="3">Flagellar hook-length control protein FliK</fullName>
    </submittedName>
</protein>
<dbReference type="AlphaFoldDB" id="A0A2N7VZ82"/>
<evidence type="ECO:0000313" key="4">
    <source>
        <dbReference type="Proteomes" id="UP000235616"/>
    </source>
</evidence>
<feature type="region of interest" description="Disordered" evidence="1">
    <location>
        <begin position="461"/>
        <end position="521"/>
    </location>
</feature>
<evidence type="ECO:0000313" key="3">
    <source>
        <dbReference type="EMBL" id="PMS22466.1"/>
    </source>
</evidence>
<keyword evidence="3" id="KW-0282">Flagellum</keyword>
<comment type="caution">
    <text evidence="3">The sequence shown here is derived from an EMBL/GenBank/DDBJ whole genome shotgun (WGS) entry which is preliminary data.</text>
</comment>
<feature type="region of interest" description="Disordered" evidence="1">
    <location>
        <begin position="22"/>
        <end position="42"/>
    </location>
</feature>
<name>A0A2N7VZ82_9BURK</name>
<dbReference type="InterPro" id="IPR021136">
    <property type="entry name" value="Flagellar_hook_control-like_C"/>
</dbReference>
<keyword evidence="3" id="KW-0966">Cell projection</keyword>
<reference evidence="3 4" key="1">
    <citation type="submission" date="2018-01" db="EMBL/GenBank/DDBJ databases">
        <title>Whole genome analyses suggest that Burkholderia sensu lato contains two further novel genera in the rhizoxinica-symbiotica group Mycetohabitans gen. nov., and Trinickia gen. nov.: implications for the evolution of diazotrophy and nodulation in the Burkholderiaceae.</title>
        <authorList>
            <person name="Estrada-de los Santos P."/>
            <person name="Palmer M."/>
            <person name="Chavez-Ramirez B."/>
            <person name="Beukes C."/>
            <person name="Steenkamp E.T."/>
            <person name="Hirsch A.M."/>
            <person name="Manyaka P."/>
            <person name="Maluk M."/>
            <person name="Lafos M."/>
            <person name="Crook M."/>
            <person name="Gross E."/>
            <person name="Simon M.F."/>
            <person name="Bueno dos Reis Junior F."/>
            <person name="Poole P.S."/>
            <person name="Venter S.N."/>
            <person name="James E.K."/>
        </authorList>
    </citation>
    <scope>NUCLEOTIDE SEQUENCE [LARGE SCALE GENOMIC DNA]</scope>
    <source>
        <strain evidence="3 4">GIMN1.004</strain>
    </source>
</reference>
<accession>A0A2N7VZ82</accession>
<dbReference type="OrthoDB" id="5296742at2"/>
<proteinExistence type="predicted"/>
<evidence type="ECO:0000256" key="1">
    <source>
        <dbReference type="SAM" id="MobiDB-lite"/>
    </source>
</evidence>
<keyword evidence="3" id="KW-0969">Cilium</keyword>
<dbReference type="EMBL" id="PNYA01000003">
    <property type="protein sequence ID" value="PMS22466.1"/>
    <property type="molecule type" value="Genomic_DNA"/>
</dbReference>
<dbReference type="Proteomes" id="UP000235616">
    <property type="component" value="Unassembled WGS sequence"/>
</dbReference>
<dbReference type="Pfam" id="PF02120">
    <property type="entry name" value="Flg_hook"/>
    <property type="match status" value="1"/>
</dbReference>
<dbReference type="RefSeq" id="WP_102644057.1">
    <property type="nucleotide sequence ID" value="NZ_PNYA01000003.1"/>
</dbReference>
<evidence type="ECO:0000259" key="2">
    <source>
        <dbReference type="Pfam" id="PF02120"/>
    </source>
</evidence>
<gene>
    <name evidence="3" type="ORF">C0Z18_03790</name>
</gene>
<keyword evidence="4" id="KW-1185">Reference proteome</keyword>
<organism evidence="3 4">
    <name type="scientific">Trinickia dabaoshanensis</name>
    <dbReference type="NCBI Taxonomy" id="564714"/>
    <lineage>
        <taxon>Bacteria</taxon>
        <taxon>Pseudomonadati</taxon>
        <taxon>Pseudomonadota</taxon>
        <taxon>Betaproteobacteria</taxon>
        <taxon>Burkholderiales</taxon>
        <taxon>Burkholderiaceae</taxon>
        <taxon>Trinickia</taxon>
    </lineage>
</organism>
<feature type="compositionally biased region" description="Basic and acidic residues" evidence="1">
    <location>
        <begin position="462"/>
        <end position="479"/>
    </location>
</feature>
<sequence length="521" mass="51099">MTGIDSALASMLVGRIESVLDSVGAGGRTSPTQSGATGLTVDVPAPPDAAAALADTPPPASAQAVLSEVALTLDAISRFGGEATPAVIGDAPIWPSPPSIDTPAGGGLFAGGASDAAATAGAGTTAANAAAAGATGAAQADSTAASAASAGIGAAATAMPVQALADALEQTVNGSGIFYESHLAQWLTGGYSAEALANEPQTRLAAEAIQLPLDWSNPGSGDGAAGAPNWAGADASVPAGGGWLPHELPPQFSLPTFGAAAHAGTSSYPGAGADGASWHGAQTTLLEEAAFGRSGAAHGANLPPDVRASIAASIHPATIPLVRQQLDVLATQQFRWTGEVWPGAKLDWTIEPERERRAPSGESDGAEQTWRTRVTLALPTLGTVDADLVLNGTQLIVRVQASPGGAAKLAAGGASFGRRLEAAGIELAGLQIREIGGTAPAAPGGGASAATSAYARAAAEAEAPKDVSDVSDVEVREGGLDAGAVSGGEAGSQSRRGPAAGGPVPSPIDRLFDDPFEWSGS</sequence>
<feature type="domain" description="Flagellar hook-length control protein-like C-terminal" evidence="2">
    <location>
        <begin position="366"/>
        <end position="437"/>
    </location>
</feature>